<feature type="transmembrane region" description="Helical" evidence="8">
    <location>
        <begin position="329"/>
        <end position="348"/>
    </location>
</feature>
<keyword evidence="11" id="KW-1185">Reference proteome</keyword>
<comment type="subcellular location">
    <subcellularLocation>
        <location evidence="1">Cell membrane</location>
        <topology evidence="1">Multi-pass membrane protein</topology>
    </subcellularLocation>
    <subcellularLocation>
        <location evidence="8">Membrane</location>
        <topology evidence="8">Multi-pass membrane protein</topology>
    </subcellularLocation>
</comment>
<keyword evidence="8" id="KW-0460">Magnesium</keyword>
<proteinExistence type="inferred from homology"/>
<dbReference type="GO" id="GO:0000287">
    <property type="term" value="F:magnesium ion binding"/>
    <property type="evidence" value="ECO:0007669"/>
    <property type="project" value="TreeGrafter"/>
</dbReference>
<dbReference type="InterPro" id="IPR002523">
    <property type="entry name" value="MgTranspt_CorA/ZnTranspt_ZntB"/>
</dbReference>
<evidence type="ECO:0000256" key="7">
    <source>
        <dbReference type="ARBA" id="ARBA00023136"/>
    </source>
</evidence>
<keyword evidence="9" id="KW-0175">Coiled coil</keyword>
<evidence type="ECO:0000256" key="9">
    <source>
        <dbReference type="SAM" id="Coils"/>
    </source>
</evidence>
<organism evidence="10 11">
    <name type="scientific">Runella rosea</name>
    <dbReference type="NCBI Taxonomy" id="2259595"/>
    <lineage>
        <taxon>Bacteria</taxon>
        <taxon>Pseudomonadati</taxon>
        <taxon>Bacteroidota</taxon>
        <taxon>Cytophagia</taxon>
        <taxon>Cytophagales</taxon>
        <taxon>Spirosomataceae</taxon>
        <taxon>Runella</taxon>
    </lineage>
</organism>
<dbReference type="PANTHER" id="PTHR46494:SF1">
    <property type="entry name" value="CORA FAMILY METAL ION TRANSPORTER (EUROFUNG)"/>
    <property type="match status" value="1"/>
</dbReference>
<dbReference type="CDD" id="cd12828">
    <property type="entry name" value="TmCorA-like_1"/>
    <property type="match status" value="1"/>
</dbReference>
<dbReference type="GO" id="GO:0015095">
    <property type="term" value="F:magnesium ion transmembrane transporter activity"/>
    <property type="evidence" value="ECO:0007669"/>
    <property type="project" value="UniProtKB-UniRule"/>
</dbReference>
<comment type="similarity">
    <text evidence="2 8">Belongs to the CorA metal ion transporter (MIT) (TC 1.A.35) family.</text>
</comment>
<evidence type="ECO:0000313" key="11">
    <source>
        <dbReference type="Proteomes" id="UP000251993"/>
    </source>
</evidence>
<dbReference type="FunFam" id="1.20.58.340:FF:000012">
    <property type="entry name" value="Magnesium transport protein CorA"/>
    <property type="match status" value="1"/>
</dbReference>
<dbReference type="GO" id="GO:0050897">
    <property type="term" value="F:cobalt ion binding"/>
    <property type="evidence" value="ECO:0007669"/>
    <property type="project" value="TreeGrafter"/>
</dbReference>
<dbReference type="SUPFAM" id="SSF143865">
    <property type="entry name" value="CorA soluble domain-like"/>
    <property type="match status" value="1"/>
</dbReference>
<evidence type="ECO:0000256" key="1">
    <source>
        <dbReference type="ARBA" id="ARBA00004651"/>
    </source>
</evidence>
<dbReference type="InterPro" id="IPR045863">
    <property type="entry name" value="CorA_TM1_TM2"/>
</dbReference>
<keyword evidence="6 8" id="KW-1133">Transmembrane helix</keyword>
<accession>A0A344TFZ7</accession>
<dbReference type="GO" id="GO:0015087">
    <property type="term" value="F:cobalt ion transmembrane transporter activity"/>
    <property type="evidence" value="ECO:0007669"/>
    <property type="project" value="UniProtKB-UniRule"/>
</dbReference>
<keyword evidence="3 8" id="KW-0813">Transport</keyword>
<dbReference type="SUPFAM" id="SSF144083">
    <property type="entry name" value="Magnesium transport protein CorA, transmembrane region"/>
    <property type="match status" value="1"/>
</dbReference>
<dbReference type="GO" id="GO:0005886">
    <property type="term" value="C:plasma membrane"/>
    <property type="evidence" value="ECO:0007669"/>
    <property type="project" value="UniProtKB-SubCell"/>
</dbReference>
<dbReference type="RefSeq" id="WP_114066353.1">
    <property type="nucleotide sequence ID" value="NZ_CP030850.1"/>
</dbReference>
<keyword evidence="8" id="KW-0406">Ion transport</keyword>
<evidence type="ECO:0000256" key="8">
    <source>
        <dbReference type="RuleBase" id="RU362010"/>
    </source>
</evidence>
<name>A0A344TFZ7_9BACT</name>
<protein>
    <recommendedName>
        <fullName evidence="8">Magnesium transport protein CorA</fullName>
    </recommendedName>
</protein>
<dbReference type="Gene3D" id="3.30.460.20">
    <property type="entry name" value="CorA soluble domain-like"/>
    <property type="match status" value="1"/>
</dbReference>
<feature type="coiled-coil region" evidence="9">
    <location>
        <begin position="181"/>
        <end position="208"/>
    </location>
</feature>
<dbReference type="PANTHER" id="PTHR46494">
    <property type="entry name" value="CORA FAMILY METAL ION TRANSPORTER (EUROFUNG)"/>
    <property type="match status" value="1"/>
</dbReference>
<feature type="transmembrane region" description="Helical" evidence="8">
    <location>
        <begin position="297"/>
        <end position="317"/>
    </location>
</feature>
<dbReference type="Gene3D" id="1.20.58.340">
    <property type="entry name" value="Magnesium transport protein CorA, transmembrane region"/>
    <property type="match status" value="2"/>
</dbReference>
<evidence type="ECO:0000256" key="2">
    <source>
        <dbReference type="ARBA" id="ARBA00009765"/>
    </source>
</evidence>
<dbReference type="InterPro" id="IPR045861">
    <property type="entry name" value="CorA_cytoplasmic_dom"/>
</dbReference>
<evidence type="ECO:0000256" key="5">
    <source>
        <dbReference type="ARBA" id="ARBA00022692"/>
    </source>
</evidence>
<keyword evidence="4 8" id="KW-1003">Cell membrane</keyword>
<reference evidence="10 11" key="1">
    <citation type="submission" date="2018-07" db="EMBL/GenBank/DDBJ databases">
        <title>Genome sequencing of Runella.</title>
        <authorList>
            <person name="Baek M.-G."/>
            <person name="Yi H."/>
        </authorList>
    </citation>
    <scope>NUCLEOTIDE SEQUENCE [LARGE SCALE GENOMIC DNA]</scope>
    <source>
        <strain evidence="10 11">HYN0085</strain>
    </source>
</reference>
<evidence type="ECO:0000256" key="6">
    <source>
        <dbReference type="ARBA" id="ARBA00022989"/>
    </source>
</evidence>
<dbReference type="EMBL" id="CP030850">
    <property type="protein sequence ID" value="AXE17568.1"/>
    <property type="molecule type" value="Genomic_DNA"/>
</dbReference>
<dbReference type="Proteomes" id="UP000251993">
    <property type="component" value="Chromosome"/>
</dbReference>
<dbReference type="Pfam" id="PF01544">
    <property type="entry name" value="CorA"/>
    <property type="match status" value="1"/>
</dbReference>
<keyword evidence="7 8" id="KW-0472">Membrane</keyword>
<evidence type="ECO:0000256" key="4">
    <source>
        <dbReference type="ARBA" id="ARBA00022475"/>
    </source>
</evidence>
<evidence type="ECO:0000313" key="10">
    <source>
        <dbReference type="EMBL" id="AXE17568.1"/>
    </source>
</evidence>
<comment type="function">
    <text evidence="8">Mediates influx of magnesium ions.</text>
</comment>
<sequence length="354" mass="40642">MTPPPNTSTFGLSPGTLVYVGPEVAKDTTLKIVKYNEQYHEQHTIKQIKDCQISGDKPYISWLDVDGIHESGVIEAVGQLHNIHPLLLEDIMNTRQKPKIEFFNETYVFVSLKMLYWHDEMGEIEAEHVSFLLGSNYLISFQEKRTGDIFGPVLDRIKASVGKTRRNGADYLLFSLIDLIVDNYLEILERMSEELEELEGLILAGKHKDPISELYNLKRQLTLMRKYVLPLRDMLSQGLRENSKLIGKSTFPYFRDVHDHVINAIETIDSNRELLTGLIDIHYSTLSSRMNTVMKTLTIYSAVFMPLTFIVGIYGMNFDNMPELRQPNGYFYTLAGMAVLAGGLLIYFRRRGWM</sequence>
<evidence type="ECO:0000256" key="3">
    <source>
        <dbReference type="ARBA" id="ARBA00022448"/>
    </source>
</evidence>
<dbReference type="OrthoDB" id="9803416at2"/>
<dbReference type="NCBIfam" id="TIGR00383">
    <property type="entry name" value="corA"/>
    <property type="match status" value="1"/>
</dbReference>
<keyword evidence="5 8" id="KW-0812">Transmembrane</keyword>
<gene>
    <name evidence="8 10" type="primary">corA</name>
    <name evidence="10" type="ORF">DR864_07395</name>
</gene>
<dbReference type="InterPro" id="IPR004488">
    <property type="entry name" value="Mg/Co-transport_prot_CorA"/>
</dbReference>
<dbReference type="AlphaFoldDB" id="A0A344TFZ7"/>
<dbReference type="KEGG" id="run:DR864_07395"/>